<dbReference type="EMBL" id="CP106738">
    <property type="protein sequence ID" value="UXX82638.1"/>
    <property type="molecule type" value="Genomic_DNA"/>
</dbReference>
<evidence type="ECO:0000313" key="2">
    <source>
        <dbReference type="EMBL" id="UXX82638.1"/>
    </source>
</evidence>
<dbReference type="Proteomes" id="UP001064087">
    <property type="component" value="Chromosome"/>
</dbReference>
<sequence length="384" mass="40548">MKQYGSHLCTLFLSLGLSVAPMIAHAQTNPTADAEAAAELLEAATLALDEAHEARDRVKALTQTVQAYEAGLRAMREGLRRAAIRQQTLEQELAASEGEIAQLLGVLQSMGQTPTPITLLHPTGPVGTARSGMILADVTPTLNEQARALRAKLDDLAVLRALQQSAAGRLQDGLNGAQSARTALSQAIADRTDLPRRFTEDPVKTALLIASTESLTGFASGLSQITTDDQAVPLPGIEDRKGTLPLPVQGRILRDAGEADAAGITRPGILVAAPPRALVTTPAAATLRYRGPLLDYGTVAILEPQSGILLVLAGMDVVYGEIGQVLPMNSPVGLMGGLDPGDDGIVPARLQDAGSDWTETLYIEVRQDNTPVDPALWFRTDKDD</sequence>
<feature type="chain" id="PRO_5046958617" evidence="1">
    <location>
        <begin position="27"/>
        <end position="384"/>
    </location>
</feature>
<keyword evidence="3" id="KW-1185">Reference proteome</keyword>
<dbReference type="InterPro" id="IPR011055">
    <property type="entry name" value="Dup_hybrid_motif"/>
</dbReference>
<evidence type="ECO:0000313" key="3">
    <source>
        <dbReference type="Proteomes" id="UP001064087"/>
    </source>
</evidence>
<name>A0ABY6DBT3_9RHOB</name>
<feature type="signal peptide" evidence="1">
    <location>
        <begin position="1"/>
        <end position="26"/>
    </location>
</feature>
<proteinExistence type="predicted"/>
<dbReference type="Gene3D" id="2.70.70.10">
    <property type="entry name" value="Glucose Permease (Domain IIA)"/>
    <property type="match status" value="1"/>
</dbReference>
<reference evidence="2" key="1">
    <citation type="submission" date="2022-10" db="EMBL/GenBank/DDBJ databases">
        <title>Roseovarius pelagicus sp. nov., isolated from Arctic seawater.</title>
        <authorList>
            <person name="Hong Y.W."/>
            <person name="Hwang C.Y."/>
        </authorList>
    </citation>
    <scope>NUCLEOTIDE SEQUENCE</scope>
    <source>
        <strain evidence="2">HL-MP18</strain>
    </source>
</reference>
<dbReference type="RefSeq" id="WP_165193851.1">
    <property type="nucleotide sequence ID" value="NZ_CP106738.1"/>
</dbReference>
<keyword evidence="1" id="KW-0732">Signal</keyword>
<evidence type="ECO:0000256" key="1">
    <source>
        <dbReference type="SAM" id="SignalP"/>
    </source>
</evidence>
<accession>A0ABY6DBT3</accession>
<gene>
    <name evidence="2" type="ORF">N7U68_16330</name>
</gene>
<organism evidence="2 3">
    <name type="scientific">Roseovarius pelagicus</name>
    <dbReference type="NCBI Taxonomy" id="2980108"/>
    <lineage>
        <taxon>Bacteria</taxon>
        <taxon>Pseudomonadati</taxon>
        <taxon>Pseudomonadota</taxon>
        <taxon>Alphaproteobacteria</taxon>
        <taxon>Rhodobacterales</taxon>
        <taxon>Roseobacteraceae</taxon>
        <taxon>Roseovarius</taxon>
    </lineage>
</organism>
<protein>
    <submittedName>
        <fullName evidence="2">Peptidase M23</fullName>
    </submittedName>
</protein>